<accession>A0A6J7IQW0</accession>
<keyword evidence="1" id="KW-1133">Transmembrane helix</keyword>
<gene>
    <name evidence="2" type="ORF">UFOPK3543_02820</name>
</gene>
<sequence length="90" mass="9997">MPTNDEAGFSLIDIIFAMLILRYCCLIKDPFSNRVARQFRSRDFVAVLKAAGLSGSMGRVAVAGDNAAWACSPRRIRTRPHRPGNMIKTQ</sequence>
<evidence type="ECO:0000256" key="1">
    <source>
        <dbReference type="SAM" id="Phobius"/>
    </source>
</evidence>
<dbReference type="AlphaFoldDB" id="A0A6J7IQW0"/>
<keyword evidence="1" id="KW-0812">Transmembrane</keyword>
<organism evidence="2">
    <name type="scientific">freshwater metagenome</name>
    <dbReference type="NCBI Taxonomy" id="449393"/>
    <lineage>
        <taxon>unclassified sequences</taxon>
        <taxon>metagenomes</taxon>
        <taxon>ecological metagenomes</taxon>
    </lineage>
</organism>
<name>A0A6J7IQW0_9ZZZZ</name>
<evidence type="ECO:0000313" key="2">
    <source>
        <dbReference type="EMBL" id="CAB4933648.1"/>
    </source>
</evidence>
<keyword evidence="1" id="KW-0472">Membrane</keyword>
<reference evidence="2" key="1">
    <citation type="submission" date="2020-05" db="EMBL/GenBank/DDBJ databases">
        <authorList>
            <person name="Chiriac C."/>
            <person name="Salcher M."/>
            <person name="Ghai R."/>
            <person name="Kavagutti S V."/>
        </authorList>
    </citation>
    <scope>NUCLEOTIDE SEQUENCE</scope>
</reference>
<proteinExistence type="predicted"/>
<feature type="transmembrane region" description="Helical" evidence="1">
    <location>
        <begin position="6"/>
        <end position="25"/>
    </location>
</feature>
<dbReference type="EMBL" id="CAFBMH010000160">
    <property type="protein sequence ID" value="CAB4933648.1"/>
    <property type="molecule type" value="Genomic_DNA"/>
</dbReference>
<protein>
    <submittedName>
        <fullName evidence="2">Unannotated protein</fullName>
    </submittedName>
</protein>